<protein>
    <submittedName>
        <fullName evidence="1">Uncharacterized protein</fullName>
    </submittedName>
</protein>
<dbReference type="RefSeq" id="WP_048122686.1">
    <property type="nucleotide sequence ID" value="NZ_CP009520.1"/>
</dbReference>
<dbReference type="Proteomes" id="UP000033096">
    <property type="component" value="Chromosome"/>
</dbReference>
<dbReference type="GeneID" id="24811604"/>
<evidence type="ECO:0000313" key="2">
    <source>
        <dbReference type="Proteomes" id="UP000033096"/>
    </source>
</evidence>
<dbReference type="KEGG" id="mvc:MSVAZ_3078"/>
<dbReference type="HOGENOM" id="CLU_2802227_0_0_2"/>
<proteinExistence type="predicted"/>
<accession>A0A0E3Q8W9</accession>
<gene>
    <name evidence="1" type="ORF">MSVAZ_3078</name>
</gene>
<organism evidence="1 2">
    <name type="scientific">Methanosarcina vacuolata Z-761</name>
    <dbReference type="NCBI Taxonomy" id="1434123"/>
    <lineage>
        <taxon>Archaea</taxon>
        <taxon>Methanobacteriati</taxon>
        <taxon>Methanobacteriota</taxon>
        <taxon>Stenosarchaea group</taxon>
        <taxon>Methanomicrobia</taxon>
        <taxon>Methanosarcinales</taxon>
        <taxon>Methanosarcinaceae</taxon>
        <taxon>Methanosarcina</taxon>
    </lineage>
</organism>
<dbReference type="STRING" id="1434123.MSVAZ_3078"/>
<dbReference type="EMBL" id="CP009520">
    <property type="protein sequence ID" value="AKB45347.1"/>
    <property type="molecule type" value="Genomic_DNA"/>
</dbReference>
<dbReference type="AlphaFoldDB" id="A0A0E3Q8W9"/>
<sequence>MAEADFEEKVIKELDSIKKQLTDIREHMVDVDCILTDKERKLVDKSYEHQKKEKLISLSEFKKELGI</sequence>
<keyword evidence="2" id="KW-1185">Reference proteome</keyword>
<dbReference type="PATRIC" id="fig|1434123.4.peg.3781"/>
<evidence type="ECO:0000313" key="1">
    <source>
        <dbReference type="EMBL" id="AKB45347.1"/>
    </source>
</evidence>
<reference evidence="1 2" key="1">
    <citation type="submission" date="2014-07" db="EMBL/GenBank/DDBJ databases">
        <title>Methanogenic archaea and the global carbon cycle.</title>
        <authorList>
            <person name="Henriksen J.R."/>
            <person name="Luke J."/>
            <person name="Reinhart S."/>
            <person name="Benedict M.N."/>
            <person name="Youngblut N.D."/>
            <person name="Metcalf M.E."/>
            <person name="Whitaker R.J."/>
            <person name="Metcalf W.W."/>
        </authorList>
    </citation>
    <scope>NUCLEOTIDE SEQUENCE [LARGE SCALE GENOMIC DNA]</scope>
    <source>
        <strain evidence="1 2">Z-761</strain>
    </source>
</reference>
<name>A0A0E3Q8W9_9EURY</name>